<dbReference type="SUPFAM" id="SSF69318">
    <property type="entry name" value="Integrin alpha N-terminal domain"/>
    <property type="match status" value="1"/>
</dbReference>
<organism evidence="4 5">
    <name type="scientific">Negadavirga shengliensis</name>
    <dbReference type="NCBI Taxonomy" id="1389218"/>
    <lineage>
        <taxon>Bacteria</taxon>
        <taxon>Pseudomonadati</taxon>
        <taxon>Bacteroidota</taxon>
        <taxon>Cytophagia</taxon>
        <taxon>Cytophagales</taxon>
        <taxon>Cyclobacteriaceae</taxon>
        <taxon>Negadavirga</taxon>
    </lineage>
</organism>
<dbReference type="RefSeq" id="WP_377068793.1">
    <property type="nucleotide sequence ID" value="NZ_JBHSJJ010000021.1"/>
</dbReference>
<feature type="domain" description="Secretion system C-terminal sorting" evidence="3">
    <location>
        <begin position="555"/>
        <end position="631"/>
    </location>
</feature>
<dbReference type="InterPro" id="IPR011519">
    <property type="entry name" value="UnbV_ASPIC"/>
</dbReference>
<dbReference type="Gene3D" id="2.130.10.130">
    <property type="entry name" value="Integrin alpha, N-terminal"/>
    <property type="match status" value="2"/>
</dbReference>
<accession>A0ABV9T7F6</accession>
<evidence type="ECO:0000313" key="5">
    <source>
        <dbReference type="Proteomes" id="UP001595818"/>
    </source>
</evidence>
<dbReference type="PANTHER" id="PTHR16026">
    <property type="entry name" value="CARTILAGE ACIDIC PROTEIN 1"/>
    <property type="match status" value="1"/>
</dbReference>
<dbReference type="InterPro" id="IPR028994">
    <property type="entry name" value="Integrin_alpha_N"/>
</dbReference>
<name>A0ABV9T7F6_9BACT</name>
<feature type="domain" description="ASPIC/UnbV" evidence="2">
    <location>
        <begin position="467"/>
        <end position="533"/>
    </location>
</feature>
<dbReference type="EMBL" id="JBHSJJ010000021">
    <property type="protein sequence ID" value="MFC4874696.1"/>
    <property type="molecule type" value="Genomic_DNA"/>
</dbReference>
<reference evidence="5" key="1">
    <citation type="journal article" date="2019" name="Int. J. Syst. Evol. Microbiol.">
        <title>The Global Catalogue of Microorganisms (GCM) 10K type strain sequencing project: providing services to taxonomists for standard genome sequencing and annotation.</title>
        <authorList>
            <consortium name="The Broad Institute Genomics Platform"/>
            <consortium name="The Broad Institute Genome Sequencing Center for Infectious Disease"/>
            <person name="Wu L."/>
            <person name="Ma J."/>
        </authorList>
    </citation>
    <scope>NUCLEOTIDE SEQUENCE [LARGE SCALE GENOMIC DNA]</scope>
    <source>
        <strain evidence="5">CGMCC 4.7466</strain>
    </source>
</reference>
<dbReference type="Pfam" id="PF07593">
    <property type="entry name" value="UnbV_ASPIC"/>
    <property type="match status" value="1"/>
</dbReference>
<dbReference type="Proteomes" id="UP001595818">
    <property type="component" value="Unassembled WGS sequence"/>
</dbReference>
<evidence type="ECO:0000259" key="2">
    <source>
        <dbReference type="Pfam" id="PF07593"/>
    </source>
</evidence>
<evidence type="ECO:0000256" key="1">
    <source>
        <dbReference type="ARBA" id="ARBA00022729"/>
    </source>
</evidence>
<dbReference type="PANTHER" id="PTHR16026:SF0">
    <property type="entry name" value="CARTILAGE ACIDIC PROTEIN 1"/>
    <property type="match status" value="1"/>
</dbReference>
<dbReference type="InterPro" id="IPR026444">
    <property type="entry name" value="Secre_tail"/>
</dbReference>
<dbReference type="Pfam" id="PF13517">
    <property type="entry name" value="FG-GAP_3"/>
    <property type="match status" value="4"/>
</dbReference>
<keyword evidence="1" id="KW-0732">Signal</keyword>
<keyword evidence="5" id="KW-1185">Reference proteome</keyword>
<dbReference type="NCBIfam" id="TIGR04183">
    <property type="entry name" value="Por_Secre_tail"/>
    <property type="match status" value="1"/>
</dbReference>
<sequence>MRNVLLLLIMWLIVFEIFAQRQFTDVTEEAGIDHYFEVFQGIFGGGVAVLDYNNDGWEDVFITGGLGKDALYRNNGDGTFTNIIDEAGFSELKNVVTQGVVCADVNKDGFVDIFITTIAAIEGDQFTASANFLFINTGAGKFTNKTKSYGLDQVTFSTGAAFGDVNNDGFPDLYVSNFFNRFSGRLDDYLGVIAEGDRAPAVDLLYINNGGGSFTESGAHYGMTHTGFGFGGVFTDFDNDGDLDLMVINDFGYQATPNLLYRNEYPDNTFTDISKKMGFDQAINAMGIGIGDYNLDGWLDYFISNISTSPFLENQGKKDMPFVEKTRQIGTSHPILFTEEGQEVVAISWGANFFDYDNDMDLDLFVANGCLNPSVLPNPNVILENFNGQFVLNGPSMGLSDPSIGRGSVTFDFDNDGNLDLLVVNQTQIPPGDETFENRSVRLYRNEGFGNNWLKVKLYGEMADKNGIGSRIEAYVNGKKLIREIDGGSSHISQNSTIAHFGLAQAAVVDSLIVRWMGGGEEKRYGLDANQQLDIYQEALVTGIPEHTVAAKVTVFPNPAQNLINIQVGQMNVANGVELEIFNAMGKSVAKSGVNKENVTYQIISYELPVLLEPGIYLLKITTGTSVVSIKFMKE</sequence>
<protein>
    <submittedName>
        <fullName evidence="4">FG-GAP-like repeat-containing protein</fullName>
    </submittedName>
</protein>
<comment type="caution">
    <text evidence="4">The sequence shown here is derived from an EMBL/GenBank/DDBJ whole genome shotgun (WGS) entry which is preliminary data.</text>
</comment>
<dbReference type="Pfam" id="PF18962">
    <property type="entry name" value="Por_Secre_tail"/>
    <property type="match status" value="1"/>
</dbReference>
<evidence type="ECO:0000313" key="4">
    <source>
        <dbReference type="EMBL" id="MFC4874696.1"/>
    </source>
</evidence>
<dbReference type="InterPro" id="IPR013517">
    <property type="entry name" value="FG-GAP"/>
</dbReference>
<proteinExistence type="predicted"/>
<evidence type="ECO:0000259" key="3">
    <source>
        <dbReference type="Pfam" id="PF18962"/>
    </source>
</evidence>
<dbReference type="InterPro" id="IPR027039">
    <property type="entry name" value="Crtac1"/>
</dbReference>
<gene>
    <name evidence="4" type="ORF">ACFPFU_23535</name>
</gene>